<dbReference type="InterPro" id="IPR036291">
    <property type="entry name" value="NAD(P)-bd_dom_sf"/>
</dbReference>
<reference evidence="1" key="1">
    <citation type="submission" date="2022-02" db="EMBL/GenBank/DDBJ databases">
        <authorList>
            <person name="Henning P.M."/>
            <person name="McCubbin A.G."/>
            <person name="Shore J.S."/>
        </authorList>
    </citation>
    <scope>NUCLEOTIDE SEQUENCE</scope>
    <source>
        <strain evidence="1">F60SS</strain>
        <tissue evidence="1">Leaves</tissue>
    </source>
</reference>
<dbReference type="Proteomes" id="UP001141552">
    <property type="component" value="Unassembled WGS sequence"/>
</dbReference>
<dbReference type="OrthoDB" id="809632at2759"/>
<evidence type="ECO:0000313" key="1">
    <source>
        <dbReference type="EMBL" id="KAJ4825032.1"/>
    </source>
</evidence>
<dbReference type="AlphaFoldDB" id="A0A9Q0J1Z1"/>
<proteinExistence type="predicted"/>
<dbReference type="EMBL" id="JAKUCV010007020">
    <property type="protein sequence ID" value="KAJ4825032.1"/>
    <property type="molecule type" value="Genomic_DNA"/>
</dbReference>
<dbReference type="PANTHER" id="PTHR43205:SF7">
    <property type="entry name" value="PROSTAGLANDIN REDUCTASE 1"/>
    <property type="match status" value="1"/>
</dbReference>
<evidence type="ECO:0000313" key="2">
    <source>
        <dbReference type="Proteomes" id="UP001141552"/>
    </source>
</evidence>
<gene>
    <name evidence="1" type="ORF">Tsubulata_019292</name>
</gene>
<dbReference type="PANTHER" id="PTHR43205">
    <property type="entry name" value="PROSTAGLANDIN REDUCTASE"/>
    <property type="match status" value="1"/>
</dbReference>
<comment type="caution">
    <text evidence="1">The sequence shown here is derived from an EMBL/GenBank/DDBJ whole genome shotgun (WGS) entry which is preliminary data.</text>
</comment>
<dbReference type="Gene3D" id="3.40.50.720">
    <property type="entry name" value="NAD(P)-binding Rossmann-like Domain"/>
    <property type="match status" value="1"/>
</dbReference>
<name>A0A9Q0J1Z1_9ROSI</name>
<keyword evidence="2" id="KW-1185">Reference proteome</keyword>
<dbReference type="GO" id="GO:0032440">
    <property type="term" value="F:2-alkenal reductase [NAD(P)H] activity"/>
    <property type="evidence" value="ECO:0007669"/>
    <property type="project" value="TreeGrafter"/>
</dbReference>
<sequence>MLSLHLKLMYPDVVGMPEMSAYAGFYYLCSPKKGSMSLFQQLLALVGSLFGQFAKLLGCHVIGSAGSNSEGESSISFRQEFDNVIGPHPMYKVILLKDQLGLDDAFNYKEEPDLDRALKRFFLLGTLKMLGGKMPDAVLLNMRMLWPGCYMRNDLSVQP</sequence>
<protein>
    <submittedName>
        <fullName evidence="1">Uncharacterized protein</fullName>
    </submittedName>
</protein>
<organism evidence="1 2">
    <name type="scientific">Turnera subulata</name>
    <dbReference type="NCBI Taxonomy" id="218843"/>
    <lineage>
        <taxon>Eukaryota</taxon>
        <taxon>Viridiplantae</taxon>
        <taxon>Streptophyta</taxon>
        <taxon>Embryophyta</taxon>
        <taxon>Tracheophyta</taxon>
        <taxon>Spermatophyta</taxon>
        <taxon>Magnoliopsida</taxon>
        <taxon>eudicotyledons</taxon>
        <taxon>Gunneridae</taxon>
        <taxon>Pentapetalae</taxon>
        <taxon>rosids</taxon>
        <taxon>fabids</taxon>
        <taxon>Malpighiales</taxon>
        <taxon>Passifloraceae</taxon>
        <taxon>Turnera</taxon>
    </lineage>
</organism>
<reference evidence="1" key="2">
    <citation type="journal article" date="2023" name="Plants (Basel)">
        <title>Annotation of the Turnera subulata (Passifloraceae) Draft Genome Reveals the S-Locus Evolved after the Divergence of Turneroideae from Passifloroideae in a Stepwise Manner.</title>
        <authorList>
            <person name="Henning P.M."/>
            <person name="Roalson E.H."/>
            <person name="Mir W."/>
            <person name="McCubbin A.G."/>
            <person name="Shore J.S."/>
        </authorList>
    </citation>
    <scope>NUCLEOTIDE SEQUENCE</scope>
    <source>
        <strain evidence="1">F60SS</strain>
    </source>
</reference>
<accession>A0A9Q0J1Z1</accession>
<dbReference type="SUPFAM" id="SSF51735">
    <property type="entry name" value="NAD(P)-binding Rossmann-fold domains"/>
    <property type="match status" value="1"/>
</dbReference>
<dbReference type="InterPro" id="IPR045010">
    <property type="entry name" value="MDR_fam"/>
</dbReference>